<dbReference type="InterPro" id="IPR002938">
    <property type="entry name" value="FAD-bd"/>
</dbReference>
<dbReference type="PRINTS" id="PR00420">
    <property type="entry name" value="RNGMNOXGNASE"/>
</dbReference>
<dbReference type="Proteomes" id="UP001142055">
    <property type="component" value="Chromosome 2"/>
</dbReference>
<evidence type="ECO:0000313" key="2">
    <source>
        <dbReference type="EMBL" id="KAJ6220596.1"/>
    </source>
</evidence>
<evidence type="ECO:0000259" key="1">
    <source>
        <dbReference type="Pfam" id="PF01494"/>
    </source>
</evidence>
<dbReference type="SUPFAM" id="SSF51905">
    <property type="entry name" value="FAD/NAD(P)-binding domain"/>
    <property type="match status" value="1"/>
</dbReference>
<dbReference type="Pfam" id="PF01494">
    <property type="entry name" value="FAD_binding_3"/>
    <property type="match status" value="1"/>
</dbReference>
<dbReference type="EMBL" id="JAPWDV010000002">
    <property type="protein sequence ID" value="KAJ6220596.1"/>
    <property type="molecule type" value="Genomic_DNA"/>
</dbReference>
<keyword evidence="3" id="KW-1185">Reference proteome</keyword>
<dbReference type="GO" id="GO:0005739">
    <property type="term" value="C:mitochondrion"/>
    <property type="evidence" value="ECO:0007669"/>
    <property type="project" value="TreeGrafter"/>
</dbReference>
<dbReference type="AlphaFoldDB" id="A0A9Q0RNC8"/>
<accession>A0A9Q0RNC8</accession>
<feature type="domain" description="FAD-binding" evidence="1">
    <location>
        <begin position="101"/>
        <end position="387"/>
    </location>
</feature>
<dbReference type="OMA" id="VKQMQVW"/>
<sequence length="463" mass="52103">MLLLRFYPRNLGLSKRYFSHKSAILYSQNKINDTDLQTEQIHSSYDIIINGGGIVGFSFLAAIKTLPYLSTRKVLLIEQQPEPKFPPKIAQTKRIFGNRVSAITEASKQFFDSIGVWDELKRDAKQVDAMHVWTDHYRNAVHFENLDSTSSNGMWPTCYIVENSKMIRALYEKINEIMIDQIQVRYGTTVCDIEQITSIPSFRDDQTSEIELKLKDNENETLRTKLLIGCDGFKSLVRTKSDLPYYNFDINQMGIVGTLEITSPYPNNSVAFQRFQRKSTIDRALSEIGNKIQSQPSNLFQHQTPPIVNATIAGSRAAFPLGFGTTAPRLVGTIQARNFMNRDIARSQNFLNTVIMGDAAHRVHPLAGQGLNLGLGDAAELAYQIETCLSNGFNPFGFTADSSESLSDSLRQFERNRIAKLIPMMGAIQSVQTMMSWTPASALSILDSLPWVKTQMVKFANSR</sequence>
<dbReference type="InterPro" id="IPR018168">
    <property type="entry name" value="Ubi_Hdrlase_CS"/>
</dbReference>
<organism evidence="2 3">
    <name type="scientific">Blomia tropicalis</name>
    <name type="common">Mite</name>
    <dbReference type="NCBI Taxonomy" id="40697"/>
    <lineage>
        <taxon>Eukaryota</taxon>
        <taxon>Metazoa</taxon>
        <taxon>Ecdysozoa</taxon>
        <taxon>Arthropoda</taxon>
        <taxon>Chelicerata</taxon>
        <taxon>Arachnida</taxon>
        <taxon>Acari</taxon>
        <taxon>Acariformes</taxon>
        <taxon>Sarcoptiformes</taxon>
        <taxon>Astigmata</taxon>
        <taxon>Glycyphagoidea</taxon>
        <taxon>Echimyopodidae</taxon>
        <taxon>Blomia</taxon>
    </lineage>
</organism>
<gene>
    <name evidence="2" type="ORF">RDWZM_006408</name>
</gene>
<protein>
    <recommendedName>
        <fullName evidence="1">FAD-binding domain-containing protein</fullName>
    </recommendedName>
</protein>
<dbReference type="PANTHER" id="PTHR43876">
    <property type="entry name" value="UBIQUINONE BIOSYNTHESIS MONOOXYGENASE COQ6, MITOCHONDRIAL"/>
    <property type="match status" value="1"/>
</dbReference>
<comment type="caution">
    <text evidence="2">The sequence shown here is derived from an EMBL/GenBank/DDBJ whole genome shotgun (WGS) entry which is preliminary data.</text>
</comment>
<evidence type="ECO:0000313" key="3">
    <source>
        <dbReference type="Proteomes" id="UP001142055"/>
    </source>
</evidence>
<dbReference type="InterPro" id="IPR036188">
    <property type="entry name" value="FAD/NAD-bd_sf"/>
</dbReference>
<reference evidence="2" key="1">
    <citation type="submission" date="2022-12" db="EMBL/GenBank/DDBJ databases">
        <title>Genome assemblies of Blomia tropicalis.</title>
        <authorList>
            <person name="Cui Y."/>
        </authorList>
    </citation>
    <scope>NUCLEOTIDE SEQUENCE</scope>
    <source>
        <tissue evidence="2">Adult mites</tissue>
    </source>
</reference>
<name>A0A9Q0RNC8_BLOTA</name>
<dbReference type="Gene3D" id="3.50.50.60">
    <property type="entry name" value="FAD/NAD(P)-binding domain"/>
    <property type="match status" value="2"/>
</dbReference>
<dbReference type="InterPro" id="IPR051205">
    <property type="entry name" value="UbiH/COQ6_monooxygenase"/>
</dbReference>
<proteinExistence type="predicted"/>
<dbReference type="PROSITE" id="PS01304">
    <property type="entry name" value="UBIH"/>
    <property type="match status" value="1"/>
</dbReference>
<dbReference type="GO" id="GO:0071949">
    <property type="term" value="F:FAD binding"/>
    <property type="evidence" value="ECO:0007669"/>
    <property type="project" value="InterPro"/>
</dbReference>
<dbReference type="PANTHER" id="PTHR43876:SF7">
    <property type="entry name" value="UBIQUINONE BIOSYNTHESIS MONOOXYGENASE COQ6, MITOCHONDRIAL"/>
    <property type="match status" value="1"/>
</dbReference>